<gene>
    <name evidence="3" type="ORF">B7Z01_05895</name>
</gene>
<comment type="caution">
    <text evidence="3">The sequence shown here is derived from an EMBL/GenBank/DDBJ whole genome shotgun (WGS) entry which is preliminary data.</text>
</comment>
<evidence type="ECO:0000313" key="4">
    <source>
        <dbReference type="Proteomes" id="UP000215595"/>
    </source>
</evidence>
<sequence>MEDFIPIFAIFAVFGTITAIIVGPTYFKSRERREMQATVRAAIDKGQPLPPEVIEALSTEASKGVPSRTRDIRRGIIWLAVGIGMAAFSLVNETLGHHGDDWSDGPNFDGSLLGLSAIPITIGLAFIVLSFFNKNKD</sequence>
<accession>A0A258FQH2</accession>
<feature type="transmembrane region" description="Helical" evidence="1">
    <location>
        <begin position="6"/>
        <end position="27"/>
    </location>
</feature>
<protein>
    <recommendedName>
        <fullName evidence="2">DUF6249 domain-containing protein</fullName>
    </recommendedName>
</protein>
<evidence type="ECO:0000313" key="3">
    <source>
        <dbReference type="EMBL" id="OYX34379.1"/>
    </source>
</evidence>
<reference evidence="3 4" key="1">
    <citation type="submission" date="2017-03" db="EMBL/GenBank/DDBJ databases">
        <title>Lifting the veil on microbial sulfur biogeochemistry in mining wastewaters.</title>
        <authorList>
            <person name="Kantor R.S."/>
            <person name="Colenbrander Nelson T."/>
            <person name="Marshall S."/>
            <person name="Bennett D."/>
            <person name="Apte S."/>
            <person name="Camacho D."/>
            <person name="Thomas B.C."/>
            <person name="Warren L.A."/>
            <person name="Banfield J.F."/>
        </authorList>
    </citation>
    <scope>NUCLEOTIDE SEQUENCE [LARGE SCALE GENOMIC DNA]</scope>
    <source>
        <strain evidence="3">32-69-9</strain>
    </source>
</reference>
<organism evidence="3 4">
    <name type="scientific">Brevundimonas subvibrioides</name>
    <dbReference type="NCBI Taxonomy" id="74313"/>
    <lineage>
        <taxon>Bacteria</taxon>
        <taxon>Pseudomonadati</taxon>
        <taxon>Pseudomonadota</taxon>
        <taxon>Alphaproteobacteria</taxon>
        <taxon>Caulobacterales</taxon>
        <taxon>Caulobacteraceae</taxon>
        <taxon>Brevundimonas</taxon>
    </lineage>
</organism>
<dbReference type="Pfam" id="PF19762">
    <property type="entry name" value="DUF6249"/>
    <property type="match status" value="1"/>
</dbReference>
<dbReference type="InterPro" id="IPR046216">
    <property type="entry name" value="DUF6249"/>
</dbReference>
<feature type="transmembrane region" description="Helical" evidence="1">
    <location>
        <begin position="112"/>
        <end position="132"/>
    </location>
</feature>
<keyword evidence="1" id="KW-0812">Transmembrane</keyword>
<feature type="domain" description="DUF6249" evidence="2">
    <location>
        <begin position="7"/>
        <end position="133"/>
    </location>
</feature>
<dbReference type="Proteomes" id="UP000215595">
    <property type="component" value="Unassembled WGS sequence"/>
</dbReference>
<proteinExistence type="predicted"/>
<dbReference type="AlphaFoldDB" id="A0A258FQH2"/>
<evidence type="ECO:0000256" key="1">
    <source>
        <dbReference type="SAM" id="Phobius"/>
    </source>
</evidence>
<keyword evidence="1" id="KW-1133">Transmembrane helix</keyword>
<keyword evidence="1" id="KW-0472">Membrane</keyword>
<dbReference type="EMBL" id="NCEB01000009">
    <property type="protein sequence ID" value="OYX34379.1"/>
    <property type="molecule type" value="Genomic_DNA"/>
</dbReference>
<feature type="transmembrane region" description="Helical" evidence="1">
    <location>
        <begin position="75"/>
        <end position="92"/>
    </location>
</feature>
<evidence type="ECO:0000259" key="2">
    <source>
        <dbReference type="Pfam" id="PF19762"/>
    </source>
</evidence>
<name>A0A258FQH2_9CAUL</name>